<dbReference type="Pfam" id="PF10049">
    <property type="entry name" value="DUF2283"/>
    <property type="match status" value="1"/>
</dbReference>
<dbReference type="EMBL" id="JAQFWQ010000095">
    <property type="protein sequence ID" value="MDA2813907.1"/>
    <property type="molecule type" value="Genomic_DNA"/>
</dbReference>
<evidence type="ECO:0000313" key="1">
    <source>
        <dbReference type="EMBL" id="MDA2813907.1"/>
    </source>
</evidence>
<organism evidence="1 2">
    <name type="scientific">Nocardiopsis endophytica</name>
    <dbReference type="NCBI Taxonomy" id="3018445"/>
    <lineage>
        <taxon>Bacteria</taxon>
        <taxon>Bacillati</taxon>
        <taxon>Actinomycetota</taxon>
        <taxon>Actinomycetes</taxon>
        <taxon>Streptosporangiales</taxon>
        <taxon>Nocardiopsidaceae</taxon>
        <taxon>Nocardiopsis</taxon>
    </lineage>
</organism>
<sequence length="83" mass="9148">MAQMPDASIDHEAGAAYVALREAAVAHTRDHGGFIADYDEDGRVVGLEVLTLERLPDLDAVLALFPEEEDRIREGMRELAEQV</sequence>
<name>A0ABT4UAI4_9ACTN</name>
<proteinExistence type="predicted"/>
<keyword evidence="2" id="KW-1185">Reference proteome</keyword>
<comment type="caution">
    <text evidence="1">The sequence shown here is derived from an EMBL/GenBank/DDBJ whole genome shotgun (WGS) entry which is preliminary data.</text>
</comment>
<evidence type="ECO:0000313" key="2">
    <source>
        <dbReference type="Proteomes" id="UP001527866"/>
    </source>
</evidence>
<dbReference type="InterPro" id="IPR019270">
    <property type="entry name" value="DUF2283"/>
</dbReference>
<dbReference type="Proteomes" id="UP001527866">
    <property type="component" value="Unassembled WGS sequence"/>
</dbReference>
<reference evidence="1 2" key="1">
    <citation type="submission" date="2023-01" db="EMBL/GenBank/DDBJ databases">
        <title>Draft genome sequence of Nocardiopsis sp. RSe5-2 isolated from halophytes.</title>
        <authorList>
            <person name="Duangmal K."/>
            <person name="Chantavorakit T."/>
        </authorList>
    </citation>
    <scope>NUCLEOTIDE SEQUENCE [LARGE SCALE GENOMIC DNA]</scope>
    <source>
        <strain evidence="1 2">RSe5-2</strain>
    </source>
</reference>
<dbReference type="RefSeq" id="WP_270689115.1">
    <property type="nucleotide sequence ID" value="NZ_JAQFWQ010000095.1"/>
</dbReference>
<protein>
    <submittedName>
        <fullName evidence="1">DUF2283 domain-containing protein</fullName>
    </submittedName>
</protein>
<gene>
    <name evidence="1" type="ORF">O4J56_24900</name>
</gene>
<accession>A0ABT4UAI4</accession>